<organism evidence="3 4">
    <name type="scientific">Agaricus bisporus var. burnettii</name>
    <dbReference type="NCBI Taxonomy" id="192524"/>
    <lineage>
        <taxon>Eukaryota</taxon>
        <taxon>Fungi</taxon>
        <taxon>Dikarya</taxon>
        <taxon>Basidiomycota</taxon>
        <taxon>Agaricomycotina</taxon>
        <taxon>Agaricomycetes</taxon>
        <taxon>Agaricomycetidae</taxon>
        <taxon>Agaricales</taxon>
        <taxon>Agaricineae</taxon>
        <taxon>Agaricaceae</taxon>
        <taxon>Agaricus</taxon>
    </lineage>
</organism>
<dbReference type="GO" id="GO:0019290">
    <property type="term" value="P:siderophore biosynthetic process"/>
    <property type="evidence" value="ECO:0007669"/>
    <property type="project" value="InterPro"/>
</dbReference>
<dbReference type="InterPro" id="IPR007310">
    <property type="entry name" value="Aerobactin_biosyn_IucA/IucC_N"/>
</dbReference>
<dbReference type="OMA" id="PLIAYIQ"/>
<dbReference type="AlphaFoldDB" id="A0A8H7KGJ5"/>
<reference evidence="3 4" key="1">
    <citation type="journal article" name="Sci. Rep.">
        <title>Telomere-to-telomere assembled and centromere annotated genomes of the two main subspecies of the button mushroom Agaricus bisporus reveal especially polymorphic chromosome ends.</title>
        <authorList>
            <person name="Sonnenberg A.S.M."/>
            <person name="Sedaghat-Telgerd N."/>
            <person name="Lavrijssen B."/>
            <person name="Ohm R.A."/>
            <person name="Hendrickx P.M."/>
            <person name="Scholtmeijer K."/>
            <person name="Baars J.J.P."/>
            <person name="van Peer A."/>
        </authorList>
    </citation>
    <scope>NUCLEOTIDE SEQUENCE [LARGE SCALE GENOMIC DNA]</scope>
    <source>
        <strain evidence="3 4">H119_p4</strain>
    </source>
</reference>
<feature type="domain" description="Aerobactin siderophore biosynthesis IucA/IucC N-terminal" evidence="1">
    <location>
        <begin position="203"/>
        <end position="424"/>
    </location>
</feature>
<name>A0A8H7KGJ5_AGABI</name>
<dbReference type="GO" id="GO:0016881">
    <property type="term" value="F:acid-amino acid ligase activity"/>
    <property type="evidence" value="ECO:0007669"/>
    <property type="project" value="UniProtKB-ARBA"/>
</dbReference>
<evidence type="ECO:0000259" key="1">
    <source>
        <dbReference type="Pfam" id="PF04183"/>
    </source>
</evidence>
<accession>A0A8H7KGJ5</accession>
<dbReference type="EMBL" id="JABXXO010000007">
    <property type="protein sequence ID" value="KAF7773336.1"/>
    <property type="molecule type" value="Genomic_DNA"/>
</dbReference>
<protein>
    <recommendedName>
        <fullName evidence="5">IucC family-domain-containing protein</fullName>
    </recommendedName>
</protein>
<dbReference type="Pfam" id="PF04183">
    <property type="entry name" value="IucA_IucC"/>
    <property type="match status" value="1"/>
</dbReference>
<dbReference type="Pfam" id="PF06276">
    <property type="entry name" value="FhuF"/>
    <property type="match status" value="1"/>
</dbReference>
<gene>
    <name evidence="3" type="ORF">Agabi119p4_5503</name>
</gene>
<evidence type="ECO:0000313" key="4">
    <source>
        <dbReference type="Proteomes" id="UP000629468"/>
    </source>
</evidence>
<comment type="caution">
    <text evidence="3">The sequence shown here is derived from an EMBL/GenBank/DDBJ whole genome shotgun (WGS) entry which is preliminary data.</text>
</comment>
<proteinExistence type="predicted"/>
<evidence type="ECO:0008006" key="5">
    <source>
        <dbReference type="Google" id="ProtNLM"/>
    </source>
</evidence>
<dbReference type="PANTHER" id="PTHR34384:SF5">
    <property type="entry name" value="L-2,3-DIAMINOPROPANOATE--CITRATE LIGASE"/>
    <property type="match status" value="1"/>
</dbReference>
<evidence type="ECO:0000259" key="2">
    <source>
        <dbReference type="Pfam" id="PF06276"/>
    </source>
</evidence>
<dbReference type="SMR" id="A0A8H7KGJ5"/>
<dbReference type="Gene3D" id="1.10.510.40">
    <property type="match status" value="1"/>
</dbReference>
<dbReference type="PANTHER" id="PTHR34384">
    <property type="entry name" value="L-2,3-DIAMINOPROPANOATE--CITRATE LIGASE"/>
    <property type="match status" value="1"/>
</dbReference>
<dbReference type="InterPro" id="IPR037455">
    <property type="entry name" value="LucA/IucC-like"/>
</dbReference>
<dbReference type="InterPro" id="IPR022770">
    <property type="entry name" value="IucA/IucC-like_C"/>
</dbReference>
<dbReference type="Proteomes" id="UP000629468">
    <property type="component" value="Unassembled WGS sequence"/>
</dbReference>
<feature type="domain" description="Aerobactin siderophore biosynthesis IucA/IucC-like C-terminal" evidence="2">
    <location>
        <begin position="452"/>
        <end position="606"/>
    </location>
</feature>
<evidence type="ECO:0000313" key="3">
    <source>
        <dbReference type="EMBL" id="KAF7773336.1"/>
    </source>
</evidence>
<sequence>MSLSTFTIGARALPPDQRAALASTVRLLSCLVTESIVRALYFPLEGFEATGFTVVLKPGVSSDHPYSNSDILAIIPLRHVPVYKHDGQDERAKEIGLLDPLDMMPSVFELSSVPNDVLDGRPHSNLSAAILRILTAPGWDVKSSTALMLNKGPLSIWYMCAQSLKLDAATADDIGEEFASAVRWSSYSFENPPPAPTFDSPSIDWEESIVEGHPTHPMHKTRRFLSPLPDFAPGAYDLYNPKLRFVAVPKGDLKITYNFEELTRPLLDAAAQRAGNPLIIPDGYAVVPIHELQVAHVQEKFSDVQVYPEEFNLDVRAQQSIRSVIIPNVYHELSLKLGVGIKLTSAVRTISPESAYLGPRFSSQVVPFLELDPEIVTVAKELASVVHAHPNGEIGKHCAAIVRECYENTSEERGERLIVCTSLVESGHSGEGGDVPPVIRVFNLDTEDKRAEWLDKFVAIFFRAFIPSVLKNGVAFECHPQNCLARFDLKTKELKGFIIRDFGGLRIHPPTLYESTGVELDFLSGHSIIADDLEDVYTRMYHTVFHNHLQQLIRVLGLHYNGRGWDIVRKNLRDAIPQSHPLWATWMSPERKTFPGKCFMRMRMSGMYRFHLHGPFPNLIHYTGTNEKSVV</sequence>